<evidence type="ECO:0000313" key="8">
    <source>
        <dbReference type="EMBL" id="MBC8577355.1"/>
    </source>
</evidence>
<dbReference type="PANTHER" id="PTHR33217">
    <property type="entry name" value="TRANSPOSASE FOR INSERTION SEQUENCE ELEMENT IS1081"/>
    <property type="match status" value="1"/>
</dbReference>
<comment type="function">
    <text evidence="1 6">Required for the transposition of the insertion element.</text>
</comment>
<keyword evidence="3 6" id="KW-0815">Transposition</keyword>
<proteinExistence type="inferred from homology"/>
<accession>A0ABR7NLS6</accession>
<dbReference type="Proteomes" id="UP000658131">
    <property type="component" value="Unassembled WGS sequence"/>
</dbReference>
<reference evidence="8 9" key="1">
    <citation type="submission" date="2020-08" db="EMBL/GenBank/DDBJ databases">
        <title>Genome public.</title>
        <authorList>
            <person name="Liu C."/>
            <person name="Sun Q."/>
        </authorList>
    </citation>
    <scope>NUCLEOTIDE SEQUENCE [LARGE SCALE GENOMIC DNA]</scope>
    <source>
        <strain evidence="8 9">BX1</strain>
    </source>
</reference>
<comment type="similarity">
    <text evidence="2 6">Belongs to the transposase mutator family.</text>
</comment>
<dbReference type="NCBIfam" id="NF033543">
    <property type="entry name" value="transpos_IS256"/>
    <property type="match status" value="1"/>
</dbReference>
<keyword evidence="9" id="KW-1185">Reference proteome</keyword>
<dbReference type="PANTHER" id="PTHR33217:SF8">
    <property type="entry name" value="MUTATOR FAMILY TRANSPOSASE"/>
    <property type="match status" value="1"/>
</dbReference>
<evidence type="ECO:0000313" key="9">
    <source>
        <dbReference type="Proteomes" id="UP000658131"/>
    </source>
</evidence>
<organism evidence="8 9">
    <name type="scientific">Yanshouia hominis</name>
    <dbReference type="NCBI Taxonomy" id="2763673"/>
    <lineage>
        <taxon>Bacteria</taxon>
        <taxon>Bacillati</taxon>
        <taxon>Bacillota</taxon>
        <taxon>Clostridia</taxon>
        <taxon>Eubacteriales</taxon>
        <taxon>Oscillospiraceae</taxon>
        <taxon>Yanshouia</taxon>
    </lineage>
</organism>
<keyword evidence="6" id="KW-0814">Transposable element</keyword>
<dbReference type="RefSeq" id="WP_262400764.1">
    <property type="nucleotide sequence ID" value="NZ_JACRTB010000028.1"/>
</dbReference>
<keyword evidence="5 6" id="KW-0233">DNA recombination</keyword>
<sequence>MGRKNRSPEENGRRAKIRELLQARNISSMDDIRNLFKETIAEFMENGLDAELEDELGYSKYDYKNKDTHNNRNGHSSKTPRTSFGDVEASVPRDRKGEYEPQLLKKNRTSISQDIEEKILSMYAKGMTTSGIENHIRDIYGIDVSDTTVSRVTDKILPIAKEWQQRPLETVYAVVFPDAIHCHVRSEGQIVKKAGCIAIGINLDGRKDVLGMWVGENESARFWATVLNGLRNRGVEDIF</sequence>
<dbReference type="InterPro" id="IPR001207">
    <property type="entry name" value="Transposase_mutator"/>
</dbReference>
<name>A0ABR7NLS6_9FIRM</name>
<evidence type="ECO:0000256" key="6">
    <source>
        <dbReference type="RuleBase" id="RU365089"/>
    </source>
</evidence>
<dbReference type="EMBL" id="JACRTB010000028">
    <property type="protein sequence ID" value="MBC8577355.1"/>
    <property type="molecule type" value="Genomic_DNA"/>
</dbReference>
<gene>
    <name evidence="8" type="ORF">H8717_13180</name>
</gene>
<evidence type="ECO:0000256" key="3">
    <source>
        <dbReference type="ARBA" id="ARBA00022578"/>
    </source>
</evidence>
<feature type="compositionally biased region" description="Polar residues" evidence="7">
    <location>
        <begin position="71"/>
        <end position="82"/>
    </location>
</feature>
<evidence type="ECO:0000256" key="1">
    <source>
        <dbReference type="ARBA" id="ARBA00002190"/>
    </source>
</evidence>
<evidence type="ECO:0000256" key="7">
    <source>
        <dbReference type="SAM" id="MobiDB-lite"/>
    </source>
</evidence>
<dbReference type="Pfam" id="PF00872">
    <property type="entry name" value="Transposase_mut"/>
    <property type="match status" value="1"/>
</dbReference>
<protein>
    <recommendedName>
        <fullName evidence="6">Mutator family transposase</fullName>
    </recommendedName>
</protein>
<feature type="non-terminal residue" evidence="8">
    <location>
        <position position="239"/>
    </location>
</feature>
<feature type="region of interest" description="Disordered" evidence="7">
    <location>
        <begin position="64"/>
        <end position="102"/>
    </location>
</feature>
<keyword evidence="4 6" id="KW-0238">DNA-binding</keyword>
<comment type="caution">
    <text evidence="8">The sequence shown here is derived from an EMBL/GenBank/DDBJ whole genome shotgun (WGS) entry which is preliminary data.</text>
</comment>
<evidence type="ECO:0000256" key="5">
    <source>
        <dbReference type="ARBA" id="ARBA00023172"/>
    </source>
</evidence>
<evidence type="ECO:0000256" key="4">
    <source>
        <dbReference type="ARBA" id="ARBA00023125"/>
    </source>
</evidence>
<evidence type="ECO:0000256" key="2">
    <source>
        <dbReference type="ARBA" id="ARBA00010961"/>
    </source>
</evidence>